<keyword evidence="12" id="KW-1185">Reference proteome</keyword>
<evidence type="ECO:0000256" key="3">
    <source>
        <dbReference type="ARBA" id="ARBA00022737"/>
    </source>
</evidence>
<protein>
    <recommendedName>
        <fullName evidence="10">C2H2-type domain-containing protein</fullName>
    </recommendedName>
</protein>
<keyword evidence="2" id="KW-0479">Metal-binding</keyword>
<gene>
    <name evidence="11" type="ORF">WMY93_010289</name>
</gene>
<evidence type="ECO:0000313" key="12">
    <source>
        <dbReference type="Proteomes" id="UP001460270"/>
    </source>
</evidence>
<name>A0AAW0P717_9GOBI</name>
<dbReference type="PANTHER" id="PTHR16515:SF49">
    <property type="entry name" value="GASTRULA ZINC FINGER PROTEIN XLCGF49.1-LIKE-RELATED"/>
    <property type="match status" value="1"/>
</dbReference>
<dbReference type="Pfam" id="PF13912">
    <property type="entry name" value="zf-C2H2_6"/>
    <property type="match status" value="1"/>
</dbReference>
<proteinExistence type="predicted"/>
<evidence type="ECO:0000259" key="10">
    <source>
        <dbReference type="PROSITE" id="PS50157"/>
    </source>
</evidence>
<dbReference type="GO" id="GO:0008270">
    <property type="term" value="F:zinc ion binding"/>
    <property type="evidence" value="ECO:0007669"/>
    <property type="project" value="UniProtKB-KW"/>
</dbReference>
<dbReference type="FunFam" id="3.30.160.60:FF:001289">
    <property type="entry name" value="Zinc finger protein 574"/>
    <property type="match status" value="1"/>
</dbReference>
<dbReference type="GO" id="GO:0005634">
    <property type="term" value="C:nucleus"/>
    <property type="evidence" value="ECO:0007669"/>
    <property type="project" value="UniProtKB-SubCell"/>
</dbReference>
<organism evidence="11 12">
    <name type="scientific">Mugilogobius chulae</name>
    <name type="common">yellowstripe goby</name>
    <dbReference type="NCBI Taxonomy" id="88201"/>
    <lineage>
        <taxon>Eukaryota</taxon>
        <taxon>Metazoa</taxon>
        <taxon>Chordata</taxon>
        <taxon>Craniata</taxon>
        <taxon>Vertebrata</taxon>
        <taxon>Euteleostomi</taxon>
        <taxon>Actinopterygii</taxon>
        <taxon>Neopterygii</taxon>
        <taxon>Teleostei</taxon>
        <taxon>Neoteleostei</taxon>
        <taxon>Acanthomorphata</taxon>
        <taxon>Gobiaria</taxon>
        <taxon>Gobiiformes</taxon>
        <taxon>Gobioidei</taxon>
        <taxon>Gobiidae</taxon>
        <taxon>Gobionellinae</taxon>
        <taxon>Mugilogobius</taxon>
    </lineage>
</organism>
<evidence type="ECO:0000313" key="11">
    <source>
        <dbReference type="EMBL" id="KAK7919005.1"/>
    </source>
</evidence>
<keyword evidence="8" id="KW-0539">Nucleus</keyword>
<keyword evidence="5" id="KW-0862">Zinc</keyword>
<evidence type="ECO:0000256" key="7">
    <source>
        <dbReference type="ARBA" id="ARBA00023163"/>
    </source>
</evidence>
<dbReference type="PROSITE" id="PS50157">
    <property type="entry name" value="ZINC_FINGER_C2H2_2"/>
    <property type="match status" value="4"/>
</dbReference>
<dbReference type="EMBL" id="JBBPFD010000007">
    <property type="protein sequence ID" value="KAK7919005.1"/>
    <property type="molecule type" value="Genomic_DNA"/>
</dbReference>
<dbReference type="Proteomes" id="UP001460270">
    <property type="component" value="Unassembled WGS sequence"/>
</dbReference>
<evidence type="ECO:0000256" key="8">
    <source>
        <dbReference type="ARBA" id="ARBA00023242"/>
    </source>
</evidence>
<feature type="domain" description="C2H2-type" evidence="10">
    <location>
        <begin position="300"/>
        <end position="327"/>
    </location>
</feature>
<dbReference type="Gene3D" id="3.30.160.60">
    <property type="entry name" value="Classic Zinc Finger"/>
    <property type="match status" value="3"/>
</dbReference>
<dbReference type="Pfam" id="PF00096">
    <property type="entry name" value="zf-C2H2"/>
    <property type="match status" value="3"/>
</dbReference>
<feature type="domain" description="C2H2-type" evidence="10">
    <location>
        <begin position="272"/>
        <end position="299"/>
    </location>
</feature>
<dbReference type="InterPro" id="IPR013087">
    <property type="entry name" value="Znf_C2H2_type"/>
</dbReference>
<dbReference type="InterPro" id="IPR036236">
    <property type="entry name" value="Znf_C2H2_sf"/>
</dbReference>
<dbReference type="AlphaFoldDB" id="A0AAW0P717"/>
<comment type="caution">
    <text evidence="11">The sequence shown here is derived from an EMBL/GenBank/DDBJ whole genome shotgun (WGS) entry which is preliminary data.</text>
</comment>
<dbReference type="SMART" id="SM00355">
    <property type="entry name" value="ZnF_C2H2"/>
    <property type="match status" value="4"/>
</dbReference>
<keyword evidence="7" id="KW-0804">Transcription</keyword>
<evidence type="ECO:0000256" key="2">
    <source>
        <dbReference type="ARBA" id="ARBA00022723"/>
    </source>
</evidence>
<reference evidence="12" key="1">
    <citation type="submission" date="2024-04" db="EMBL/GenBank/DDBJ databases">
        <title>Salinicola lusitanus LLJ914,a marine bacterium isolated from the Okinawa Trough.</title>
        <authorList>
            <person name="Li J."/>
        </authorList>
    </citation>
    <scope>NUCLEOTIDE SEQUENCE [LARGE SCALE GENOMIC DNA]</scope>
</reference>
<dbReference type="SUPFAM" id="SSF57667">
    <property type="entry name" value="beta-beta-alpha zinc fingers"/>
    <property type="match status" value="3"/>
</dbReference>
<keyword evidence="4 9" id="KW-0863">Zinc-finger</keyword>
<dbReference type="FunFam" id="3.30.160.60:FF:000765">
    <property type="entry name" value="Zinc finger 45-like"/>
    <property type="match status" value="1"/>
</dbReference>
<accession>A0AAW0P717</accession>
<evidence type="ECO:0000256" key="6">
    <source>
        <dbReference type="ARBA" id="ARBA00023015"/>
    </source>
</evidence>
<keyword evidence="3" id="KW-0677">Repeat</keyword>
<dbReference type="PROSITE" id="PS00028">
    <property type="entry name" value="ZINC_FINGER_C2H2_1"/>
    <property type="match status" value="4"/>
</dbReference>
<dbReference type="GO" id="GO:0006357">
    <property type="term" value="P:regulation of transcription by RNA polymerase II"/>
    <property type="evidence" value="ECO:0007669"/>
    <property type="project" value="UniProtKB-ARBA"/>
</dbReference>
<dbReference type="PANTHER" id="PTHR16515">
    <property type="entry name" value="PR DOMAIN ZINC FINGER PROTEIN"/>
    <property type="match status" value="1"/>
</dbReference>
<evidence type="ECO:0000256" key="1">
    <source>
        <dbReference type="ARBA" id="ARBA00004123"/>
    </source>
</evidence>
<comment type="subcellular location">
    <subcellularLocation>
        <location evidence="1">Nucleus</location>
    </subcellularLocation>
</comment>
<feature type="domain" description="C2H2-type" evidence="10">
    <location>
        <begin position="328"/>
        <end position="353"/>
    </location>
</feature>
<evidence type="ECO:0000256" key="5">
    <source>
        <dbReference type="ARBA" id="ARBA00022833"/>
    </source>
</evidence>
<dbReference type="InterPro" id="IPR050331">
    <property type="entry name" value="Zinc_finger"/>
</dbReference>
<evidence type="ECO:0000256" key="4">
    <source>
        <dbReference type="ARBA" id="ARBA00022771"/>
    </source>
</evidence>
<feature type="domain" description="C2H2-type" evidence="10">
    <location>
        <begin position="244"/>
        <end position="271"/>
    </location>
</feature>
<evidence type="ECO:0000256" key="9">
    <source>
        <dbReference type="PROSITE-ProRule" id="PRU00042"/>
    </source>
</evidence>
<keyword evidence="6" id="KW-0805">Transcription regulation</keyword>
<sequence>MAVSLPSGGVNLESHLLSIMDALVKAAVSEISQLFSESSAELRLHLTQSLRENDCLRMRVKHMRSEIFSLKLQTRAVRPSSRCGVLRANTPKHHALKHNKSTPAESPEVILIKDEDESEEITASGFEVNGPDSTKIENKHNVDIPSQVQDAFINQSDAFYNASDSLAFTSIPTTSTASHDVNQNEHMRLTVQHDVFGMSIANQIDTTPIIQTVPIPMNQVMGSGDEGSSNSPVSKQQKSVPKMLSCTICLAEFSTRSELNVHRASHGGGSPITCNMCGKVFVSKNTLGIHMRIHTGEKPYVCLLCGKRFTQNGGLRIHLRTHSGEKPFSCSVCHTSFNNPSNLRRHKITHDTV</sequence>
<dbReference type="FunFam" id="3.30.160.60:FF:002343">
    <property type="entry name" value="Zinc finger protein 33A"/>
    <property type="match status" value="1"/>
</dbReference>